<dbReference type="RefSeq" id="WP_177180781.1">
    <property type="nucleotide sequence ID" value="NZ_FOHN01000024.1"/>
</dbReference>
<keyword evidence="3" id="KW-1185">Reference proteome</keyword>
<feature type="transmembrane region" description="Helical" evidence="1">
    <location>
        <begin position="402"/>
        <end position="423"/>
    </location>
</feature>
<protein>
    <recommendedName>
        <fullName evidence="4">FtsX-like permease family protein</fullName>
    </recommendedName>
</protein>
<feature type="transmembrane region" description="Helical" evidence="1">
    <location>
        <begin position="355"/>
        <end position="373"/>
    </location>
</feature>
<name>A0A1I0ERL9_9FIRM</name>
<sequence>MLLSKERKAYIKLAQLIICNNKGLFVLFTVAAIIGFTFLFTITSLSETIIQTRQDIAIEKYGKFLAIISDVSETLMKEVKEKNRKFDFECYGVGGNIEKSGKRVTYGSMDQKMGDIFGFKLLDGKWPQTSRQIVVEEYVLYLFGIQNKKLPVTISMVRDGQSVKYDVVGIVSNYSYTLVDRVDSTQNTKTYPSIIFAKGQLKNEKTSLVILQKKLNFKTYQEDMDSVLMKDYNEDLTNDNVCMNGDWGNEGYKNNEDMIEAGVVYLILLNLLLILELIIMIRVIITRNKKTLSLFEVFGLLEKQRKKVILYAMGKVIIIGLTAGVLLSILIGLIYADKAFFQYNRYYNSALIKNVMIELVLTGCITLGVYILCGRNQKSSIIEKITNTGFDQKQRNYKFKKIDGCIVCMQAICMFFFIASMNFTEMFHFDQNQIDYSLYSKRVESYLSLNGYDIVRYRDSFFPFPSLDEFKGYGENITLTTEAETKHSLLLIETDRIDQYFKEWCVTEDRELSSEKQRMWNQIADEAGKYRPIEALSANVKVLPQKEFCHFLQQKGIVNRTLEHNEKQACVLLLPEYKQKSSKPSLKEKESLYLGRVQSNKDKLEFVKEAFKIEAVLSCSSKESSSIKIIMSETVAKRSKLVVGYNTINIVMKPNTPLSVQKEIEQKVSLLMASIQGGMLDSSVSRNEEDKLMGNYTSLLSNSILLFGFLAICIYIIFNSYIEWEKYRYEYGVLRSFGMSYSTLQHKLFLRYSYSIIIASIISILLGNQAFPNGMLTIQQIIISSASTILITYVCRIAVYYWNRNKSISSMLYSSI</sequence>
<evidence type="ECO:0000256" key="1">
    <source>
        <dbReference type="SAM" id="Phobius"/>
    </source>
</evidence>
<keyword evidence="1" id="KW-0472">Membrane</keyword>
<keyword evidence="1" id="KW-0812">Transmembrane</keyword>
<keyword evidence="1" id="KW-1133">Transmembrane helix</keyword>
<accession>A0A1I0ERL9</accession>
<feature type="transmembrane region" description="Helical" evidence="1">
    <location>
        <begin position="748"/>
        <end position="766"/>
    </location>
</feature>
<feature type="transmembrane region" description="Helical" evidence="1">
    <location>
        <begin position="263"/>
        <end position="285"/>
    </location>
</feature>
<dbReference type="AlphaFoldDB" id="A0A1I0ERL9"/>
<feature type="transmembrane region" description="Helical" evidence="1">
    <location>
        <begin position="778"/>
        <end position="802"/>
    </location>
</feature>
<proteinExistence type="predicted"/>
<feature type="transmembrane region" description="Helical" evidence="1">
    <location>
        <begin position="308"/>
        <end position="335"/>
    </location>
</feature>
<feature type="transmembrane region" description="Helical" evidence="1">
    <location>
        <begin position="21"/>
        <end position="42"/>
    </location>
</feature>
<evidence type="ECO:0008006" key="4">
    <source>
        <dbReference type="Google" id="ProtNLM"/>
    </source>
</evidence>
<dbReference type="Proteomes" id="UP000199800">
    <property type="component" value="Unassembled WGS sequence"/>
</dbReference>
<dbReference type="STRING" id="29364.SAMN04487772_12418"/>
<reference evidence="2 3" key="1">
    <citation type="submission" date="2016-10" db="EMBL/GenBank/DDBJ databases">
        <authorList>
            <person name="de Groot N.N."/>
        </authorList>
    </citation>
    <scope>NUCLEOTIDE SEQUENCE [LARGE SCALE GENOMIC DNA]</scope>
    <source>
        <strain evidence="2 3">DSM 1801</strain>
    </source>
</reference>
<dbReference type="EMBL" id="FOHN01000024">
    <property type="protein sequence ID" value="SET48064.1"/>
    <property type="molecule type" value="Genomic_DNA"/>
</dbReference>
<gene>
    <name evidence="2" type="ORF">SAMN04487772_12418</name>
</gene>
<evidence type="ECO:0000313" key="3">
    <source>
        <dbReference type="Proteomes" id="UP000199800"/>
    </source>
</evidence>
<evidence type="ECO:0000313" key="2">
    <source>
        <dbReference type="EMBL" id="SET48064.1"/>
    </source>
</evidence>
<feature type="transmembrane region" description="Helical" evidence="1">
    <location>
        <begin position="699"/>
        <end position="718"/>
    </location>
</feature>
<organism evidence="2 3">
    <name type="scientific">[Clostridium] polysaccharolyticum</name>
    <dbReference type="NCBI Taxonomy" id="29364"/>
    <lineage>
        <taxon>Bacteria</taxon>
        <taxon>Bacillati</taxon>
        <taxon>Bacillota</taxon>
        <taxon>Clostridia</taxon>
        <taxon>Lachnospirales</taxon>
        <taxon>Lachnospiraceae</taxon>
    </lineage>
</organism>